<gene>
    <name evidence="4" type="ORF">OXX778_LOCUS735</name>
</gene>
<reference evidence="4" key="1">
    <citation type="submission" date="2021-02" db="EMBL/GenBank/DDBJ databases">
        <authorList>
            <person name="Nowell W R."/>
        </authorList>
    </citation>
    <scope>NUCLEOTIDE SEQUENCE</scope>
    <source>
        <strain evidence="4">Ploen Becks lab</strain>
    </source>
</reference>
<dbReference type="Pfam" id="PF01237">
    <property type="entry name" value="Oxysterol_BP"/>
    <property type="match status" value="1"/>
</dbReference>
<keyword evidence="3" id="KW-0813">Transport</keyword>
<sequence>MAGDDENLVPIHKILPVSQDNSYEKKLENGKNKQRLRLPSKMFDRSQISIWSILKQFIGKELSKIAMPAALCEPLSFLQRISENVYYSDLLNKAADLSISPDPCKRLEYISAFAVSSISNNIDRLSKPFNPLLGETYELTRDDLGFRIVSEQVSHHPPVTAFHTESTIPNNWKYYGTVNPKMKFWGKSIEIQPKGTLTLELNKLNEVYTWQTVTCCVHNIIVGKLWFEYYGTMEIVCHQTGYKAILNFKPYSWSNKELHKVEGFIYDKKKNKVRALYGYWTHCIYSCDPKEYDNYVKTNKKLPMVEVDQYFNEISTSSPNASFINNKHIHSESDLASLNNSNLNQTNNLDQNLVTENNRKLPSKKSEPAFNRALSLNAPSQLELTELWRAVPRPSYAADYFHFGYFTMSLNEMKEGFENILAPTDSRYRSDVKELEMGNLDGATREKIKLEEKQRESRKNRKDEFVPKWFQLKKHQYSSEETYFFNNKYWSRDFKDCPDIYIKE</sequence>
<evidence type="ECO:0000256" key="3">
    <source>
        <dbReference type="RuleBase" id="RU003845"/>
    </source>
</evidence>
<evidence type="ECO:0000256" key="1">
    <source>
        <dbReference type="ARBA" id="ARBA00023121"/>
    </source>
</evidence>
<accession>A0A813M4R7</accession>
<keyword evidence="3" id="KW-0445">Lipid transport</keyword>
<dbReference type="OrthoDB" id="416222at2759"/>
<dbReference type="PANTHER" id="PTHR10972">
    <property type="entry name" value="OXYSTEROL-BINDING PROTEIN-RELATED"/>
    <property type="match status" value="1"/>
</dbReference>
<evidence type="ECO:0000313" key="5">
    <source>
        <dbReference type="Proteomes" id="UP000663879"/>
    </source>
</evidence>
<comment type="caution">
    <text evidence="4">The sequence shown here is derived from an EMBL/GenBank/DDBJ whole genome shotgun (WGS) entry which is preliminary data.</text>
</comment>
<evidence type="ECO:0000256" key="2">
    <source>
        <dbReference type="RuleBase" id="RU003844"/>
    </source>
</evidence>
<dbReference type="GO" id="GO:0097038">
    <property type="term" value="C:perinuclear endoplasmic reticulum"/>
    <property type="evidence" value="ECO:0007669"/>
    <property type="project" value="TreeGrafter"/>
</dbReference>
<dbReference type="SUPFAM" id="SSF144000">
    <property type="entry name" value="Oxysterol-binding protein-like"/>
    <property type="match status" value="1"/>
</dbReference>
<dbReference type="EMBL" id="CAJNOC010000039">
    <property type="protein sequence ID" value="CAF0709048.1"/>
    <property type="molecule type" value="Genomic_DNA"/>
</dbReference>
<protein>
    <recommendedName>
        <fullName evidence="3">Oxysterol-binding protein</fullName>
    </recommendedName>
</protein>
<dbReference type="GO" id="GO:0005829">
    <property type="term" value="C:cytosol"/>
    <property type="evidence" value="ECO:0007669"/>
    <property type="project" value="TreeGrafter"/>
</dbReference>
<dbReference type="FunFam" id="2.40.160.120:FF:000005">
    <property type="entry name" value="Oxysterol-binding protein"/>
    <property type="match status" value="1"/>
</dbReference>
<dbReference type="Gene3D" id="2.40.160.120">
    <property type="match status" value="1"/>
</dbReference>
<proteinExistence type="inferred from homology"/>
<name>A0A813M4R7_9BILA</name>
<evidence type="ECO:0000313" key="4">
    <source>
        <dbReference type="EMBL" id="CAF0709048.1"/>
    </source>
</evidence>
<dbReference type="InterPro" id="IPR000648">
    <property type="entry name" value="Oxysterol-bd"/>
</dbReference>
<dbReference type="InterPro" id="IPR018494">
    <property type="entry name" value="Oxysterol-bd_CS"/>
</dbReference>
<dbReference type="GO" id="GO:0032934">
    <property type="term" value="F:sterol binding"/>
    <property type="evidence" value="ECO:0007669"/>
    <property type="project" value="TreeGrafter"/>
</dbReference>
<dbReference type="GO" id="GO:0006869">
    <property type="term" value="P:lipid transport"/>
    <property type="evidence" value="ECO:0007669"/>
    <property type="project" value="UniProtKB-KW"/>
</dbReference>
<organism evidence="4 5">
    <name type="scientific">Brachionus calyciflorus</name>
    <dbReference type="NCBI Taxonomy" id="104777"/>
    <lineage>
        <taxon>Eukaryota</taxon>
        <taxon>Metazoa</taxon>
        <taxon>Spiralia</taxon>
        <taxon>Gnathifera</taxon>
        <taxon>Rotifera</taxon>
        <taxon>Eurotatoria</taxon>
        <taxon>Monogononta</taxon>
        <taxon>Pseudotrocha</taxon>
        <taxon>Ploima</taxon>
        <taxon>Brachionidae</taxon>
        <taxon>Brachionus</taxon>
    </lineage>
</organism>
<dbReference type="InterPro" id="IPR037239">
    <property type="entry name" value="OSBP_sf"/>
</dbReference>
<dbReference type="Gene3D" id="3.30.70.3490">
    <property type="match status" value="1"/>
</dbReference>
<dbReference type="AlphaFoldDB" id="A0A813M4R7"/>
<dbReference type="GO" id="GO:0005886">
    <property type="term" value="C:plasma membrane"/>
    <property type="evidence" value="ECO:0007669"/>
    <property type="project" value="TreeGrafter"/>
</dbReference>
<comment type="similarity">
    <text evidence="2">Belongs to the OSBP family.</text>
</comment>
<keyword evidence="1" id="KW-0446">Lipid-binding</keyword>
<dbReference type="PROSITE" id="PS01013">
    <property type="entry name" value="OSBP"/>
    <property type="match status" value="1"/>
</dbReference>
<keyword evidence="5" id="KW-1185">Reference proteome</keyword>
<dbReference type="PANTHER" id="PTHR10972:SF209">
    <property type="entry name" value="OXYSTEROL-BINDING PROTEIN"/>
    <property type="match status" value="1"/>
</dbReference>
<dbReference type="Proteomes" id="UP000663879">
    <property type="component" value="Unassembled WGS sequence"/>
</dbReference>